<dbReference type="InterPro" id="IPR000073">
    <property type="entry name" value="AB_hydrolase_1"/>
</dbReference>
<dbReference type="STRING" id="161896.UL81_08300"/>
<name>A0A0F6QWU6_9CORY</name>
<accession>A0A0F6QWU6</accession>
<sequence>MNLLRTTVAIARAWRRRLTPSGRRKLRTQYEALHDGETEPGLTRLSDKGVAHNGEVDVAWYAVGPADADVTVVFIHGYALGAESFYDQVNALRDENVRCILIDVRGHGQSSTVSPWLCTVDDAARDVLSVLDEVQPQGKIMLVGHSLGGMISLAVIRLAPSELFAQFESAILIGASMRRFAAKGLARILETQLINLIYRIAERLPERVNKARYEFAQFVAPLLAAVVTEIPSMAKVQFHAAMLLDTPLPSFLGFFDDLLDHSEFGAAERLAQLRGRIVVGSLDMITPASQSQLISAHWPGADLIEVEGSGHMVVLEDPEAISAIIGEELLTLR</sequence>
<keyword evidence="3" id="KW-1185">Reference proteome</keyword>
<keyword evidence="2" id="KW-0378">Hydrolase</keyword>
<dbReference type="SUPFAM" id="SSF53474">
    <property type="entry name" value="alpha/beta-Hydrolases"/>
    <property type="match status" value="1"/>
</dbReference>
<dbReference type="Pfam" id="PF12697">
    <property type="entry name" value="Abhydrolase_6"/>
    <property type="match status" value="1"/>
</dbReference>
<dbReference type="Gene3D" id="3.40.50.1820">
    <property type="entry name" value="alpha/beta hydrolase"/>
    <property type="match status" value="1"/>
</dbReference>
<dbReference type="PRINTS" id="PR00412">
    <property type="entry name" value="EPOXHYDRLASE"/>
</dbReference>
<dbReference type="InterPro" id="IPR029058">
    <property type="entry name" value="AB_hydrolase_fold"/>
</dbReference>
<dbReference type="EMBL" id="CP011311">
    <property type="protein sequence ID" value="AKE39612.1"/>
    <property type="molecule type" value="Genomic_DNA"/>
</dbReference>
<evidence type="ECO:0000259" key="1">
    <source>
        <dbReference type="Pfam" id="PF12697"/>
    </source>
</evidence>
<dbReference type="RefSeq" id="WP_035105369.1">
    <property type="nucleotide sequence ID" value="NZ_CP011311.1"/>
</dbReference>
<dbReference type="HOGENOM" id="CLU_020336_6_0_11"/>
<gene>
    <name evidence="2" type="ORF">UL81_08300</name>
</gene>
<dbReference type="GO" id="GO:0016787">
    <property type="term" value="F:hydrolase activity"/>
    <property type="evidence" value="ECO:0007669"/>
    <property type="project" value="UniProtKB-KW"/>
</dbReference>
<organism evidence="2 3">
    <name type="scientific">Corynebacterium camporealensis</name>
    <dbReference type="NCBI Taxonomy" id="161896"/>
    <lineage>
        <taxon>Bacteria</taxon>
        <taxon>Bacillati</taxon>
        <taxon>Actinomycetota</taxon>
        <taxon>Actinomycetes</taxon>
        <taxon>Mycobacteriales</taxon>
        <taxon>Corynebacteriaceae</taxon>
        <taxon>Corynebacterium</taxon>
    </lineage>
</organism>
<keyword evidence="2" id="KW-0808">Transferase</keyword>
<dbReference type="InterPro" id="IPR050228">
    <property type="entry name" value="Carboxylesterase_BioH"/>
</dbReference>
<proteinExistence type="predicted"/>
<dbReference type="KEGG" id="ccj:UL81_08300"/>
<dbReference type="PANTHER" id="PTHR43194:SF2">
    <property type="entry name" value="PEROXISOMAL MEMBRANE PROTEIN LPX1"/>
    <property type="match status" value="1"/>
</dbReference>
<protein>
    <submittedName>
        <fullName evidence="2">Putative hydrolase or acyltransferase of alpha/beta superfamily</fullName>
    </submittedName>
</protein>
<dbReference type="PATRIC" id="fig|161896.4.peg.1624"/>
<dbReference type="InterPro" id="IPR000639">
    <property type="entry name" value="Epox_hydrolase-like"/>
</dbReference>
<keyword evidence="2" id="KW-0012">Acyltransferase</keyword>
<dbReference type="AlphaFoldDB" id="A0A0F6QWU6"/>
<dbReference type="PANTHER" id="PTHR43194">
    <property type="entry name" value="HYDROLASE ALPHA/BETA FOLD FAMILY"/>
    <property type="match status" value="1"/>
</dbReference>
<dbReference type="GO" id="GO:0016746">
    <property type="term" value="F:acyltransferase activity"/>
    <property type="evidence" value="ECO:0007669"/>
    <property type="project" value="UniProtKB-KW"/>
</dbReference>
<evidence type="ECO:0000313" key="3">
    <source>
        <dbReference type="Proteomes" id="UP000033566"/>
    </source>
</evidence>
<evidence type="ECO:0000313" key="2">
    <source>
        <dbReference type="EMBL" id="AKE39612.1"/>
    </source>
</evidence>
<dbReference type="Proteomes" id="UP000033566">
    <property type="component" value="Chromosome"/>
</dbReference>
<dbReference type="OrthoDB" id="5422338at2"/>
<reference evidence="2 3" key="1">
    <citation type="journal article" date="2015" name="Genome Announc.">
        <title>Complete Genome Sequence of Corynebacterium camporealensis DSM 44610, Isolated from the Milk of a Manchega Sheep with Subclinical Mastitis.</title>
        <authorList>
            <person name="Ruckert C."/>
            <person name="Albersmeier A."/>
            <person name="Winkler A."/>
            <person name="Tauch A."/>
        </authorList>
    </citation>
    <scope>NUCLEOTIDE SEQUENCE [LARGE SCALE GENOMIC DNA]</scope>
    <source>
        <strain evidence="2 3">DSM 44610</strain>
    </source>
</reference>
<feature type="domain" description="AB hydrolase-1" evidence="1">
    <location>
        <begin position="72"/>
        <end position="322"/>
    </location>
</feature>